<dbReference type="RefSeq" id="WP_252801459.1">
    <property type="nucleotide sequence ID" value="NZ_BAAABM010000037.1"/>
</dbReference>
<dbReference type="Pfam" id="PF00685">
    <property type="entry name" value="Sulfotransfer_1"/>
    <property type="match status" value="1"/>
</dbReference>
<sequence>MTLPDFLLIGAPKAGTTALHAALARHPDLFLSPVKEPKFFLTDGPPPTRGGPGDAQTYREHVWRRTDYEALFAAAPEGTLRGESTPFYLHDRDAQLRIRTLIPDVKMVAVLRDPVERAHSNWTHLWSAGLEPIGNVVDACAAEPERIAAGWAAFWRYVDLGRYGEQLQHLYKLFPRDQVLVVRYRRIHEEPAATLDRICAFLGVRTGLIGSIPRENVTNHVADSPVTRALQQLLRTGARIGQDLPLPVRRLARGPLLAALHRERRPRQPLTWDDRQQLIPHFADDIRLLEEVTGEDYGDWLKPR</sequence>
<dbReference type="Gene3D" id="3.40.50.300">
    <property type="entry name" value="P-loop containing nucleotide triphosphate hydrolases"/>
    <property type="match status" value="1"/>
</dbReference>
<dbReference type="InterPro" id="IPR000863">
    <property type="entry name" value="Sulfotransferase_dom"/>
</dbReference>
<keyword evidence="5" id="KW-1185">Reference proteome</keyword>
<keyword evidence="1" id="KW-0808">Transferase</keyword>
<evidence type="ECO:0000313" key="5">
    <source>
        <dbReference type="Proteomes" id="UP001501822"/>
    </source>
</evidence>
<evidence type="ECO:0000256" key="1">
    <source>
        <dbReference type="ARBA" id="ARBA00022679"/>
    </source>
</evidence>
<dbReference type="Proteomes" id="UP001501822">
    <property type="component" value="Unassembled WGS sequence"/>
</dbReference>
<dbReference type="SUPFAM" id="SSF52540">
    <property type="entry name" value="P-loop containing nucleoside triphosphate hydrolases"/>
    <property type="match status" value="1"/>
</dbReference>
<dbReference type="InterPro" id="IPR027417">
    <property type="entry name" value="P-loop_NTPase"/>
</dbReference>
<dbReference type="EMBL" id="BAAABM010000037">
    <property type="protein sequence ID" value="GAA0348465.1"/>
    <property type="molecule type" value="Genomic_DNA"/>
</dbReference>
<evidence type="ECO:0000256" key="2">
    <source>
        <dbReference type="ARBA" id="ARBA00023180"/>
    </source>
</evidence>
<keyword evidence="2" id="KW-0325">Glycoprotein</keyword>
<comment type="caution">
    <text evidence="4">The sequence shown here is derived from an EMBL/GenBank/DDBJ whole genome shotgun (WGS) entry which is preliminary data.</text>
</comment>
<organism evidence="4 5">
    <name type="scientific">Actinoallomurus spadix</name>
    <dbReference type="NCBI Taxonomy" id="79912"/>
    <lineage>
        <taxon>Bacteria</taxon>
        <taxon>Bacillati</taxon>
        <taxon>Actinomycetota</taxon>
        <taxon>Actinomycetes</taxon>
        <taxon>Streptosporangiales</taxon>
        <taxon>Thermomonosporaceae</taxon>
        <taxon>Actinoallomurus</taxon>
    </lineage>
</organism>
<proteinExistence type="predicted"/>
<reference evidence="5" key="1">
    <citation type="journal article" date="2019" name="Int. J. Syst. Evol. Microbiol.">
        <title>The Global Catalogue of Microorganisms (GCM) 10K type strain sequencing project: providing services to taxonomists for standard genome sequencing and annotation.</title>
        <authorList>
            <consortium name="The Broad Institute Genomics Platform"/>
            <consortium name="The Broad Institute Genome Sequencing Center for Infectious Disease"/>
            <person name="Wu L."/>
            <person name="Ma J."/>
        </authorList>
    </citation>
    <scope>NUCLEOTIDE SEQUENCE [LARGE SCALE GENOMIC DNA]</scope>
    <source>
        <strain evidence="5">JCM 3146</strain>
    </source>
</reference>
<feature type="domain" description="Sulfotransferase" evidence="3">
    <location>
        <begin position="4"/>
        <end position="214"/>
    </location>
</feature>
<accession>A0ABP3GN24</accession>
<gene>
    <name evidence="4" type="ORF">GCM10010151_42690</name>
</gene>
<evidence type="ECO:0000313" key="4">
    <source>
        <dbReference type="EMBL" id="GAA0348465.1"/>
    </source>
</evidence>
<protein>
    <recommendedName>
        <fullName evidence="3">Sulfotransferase domain-containing protein</fullName>
    </recommendedName>
</protein>
<dbReference type="InterPro" id="IPR037359">
    <property type="entry name" value="NST/OST"/>
</dbReference>
<dbReference type="PANTHER" id="PTHR10605:SF56">
    <property type="entry name" value="BIFUNCTIONAL HEPARAN SULFATE N-DEACETYLASE_N-SULFOTRANSFERASE"/>
    <property type="match status" value="1"/>
</dbReference>
<evidence type="ECO:0000259" key="3">
    <source>
        <dbReference type="Pfam" id="PF00685"/>
    </source>
</evidence>
<dbReference type="PANTHER" id="PTHR10605">
    <property type="entry name" value="HEPARAN SULFATE SULFOTRANSFERASE"/>
    <property type="match status" value="1"/>
</dbReference>
<name>A0ABP3GN24_9ACTN</name>